<keyword evidence="2" id="KW-1185">Reference proteome</keyword>
<dbReference type="PROSITE" id="PS51257">
    <property type="entry name" value="PROKAR_LIPOPROTEIN"/>
    <property type="match status" value="1"/>
</dbReference>
<name>A0AA96ZYU7_9EURY</name>
<gene>
    <name evidence="1" type="ORF">MmiEs2_07130</name>
</gene>
<evidence type="ECO:0000313" key="1">
    <source>
        <dbReference type="EMBL" id="WNY28522.1"/>
    </source>
</evidence>
<dbReference type="KEGG" id="mees:MmiEs2_07130"/>
<dbReference type="Proteomes" id="UP001302662">
    <property type="component" value="Chromosome"/>
</dbReference>
<sequence>MKRLAQLCILVCLVFAVAAAGCLSNDGNESANTSNYTNITNDSVNANVSAANNSSGANASEYKNSTAYLIKQVRISDDKKTITFVFDETDEDKWALIMEPQGVLILQEDLYIPPEKPEETDSGIHVWVFESGKAEKTILDFNYVVQKEDKSINHIIYIIEVNNAGEISIKSLLHERL</sequence>
<evidence type="ECO:0008006" key="3">
    <source>
        <dbReference type="Google" id="ProtNLM"/>
    </source>
</evidence>
<dbReference type="EMBL" id="CP131062">
    <property type="protein sequence ID" value="WNY28522.1"/>
    <property type="molecule type" value="Genomic_DNA"/>
</dbReference>
<accession>A0AA96ZYU7</accession>
<evidence type="ECO:0000313" key="2">
    <source>
        <dbReference type="Proteomes" id="UP001302662"/>
    </source>
</evidence>
<dbReference type="AlphaFoldDB" id="A0AA96ZYU7"/>
<proteinExistence type="predicted"/>
<dbReference type="GeneID" id="85197171"/>
<reference evidence="1 2" key="1">
    <citation type="submission" date="2023-07" db="EMBL/GenBank/DDBJ databases">
        <title>Closed genome sequence of Methanimicrococcus sp. Es2.</title>
        <authorList>
            <person name="Protasov E."/>
            <person name="Platt K."/>
            <person name="Reeh H."/>
            <person name="Poehlein A."/>
            <person name="Daniel R."/>
            <person name="Brune A."/>
        </authorList>
    </citation>
    <scope>NUCLEOTIDE SEQUENCE [LARGE SCALE GENOMIC DNA]</scope>
    <source>
        <strain evidence="1 2">Es2</strain>
    </source>
</reference>
<protein>
    <recommendedName>
        <fullName evidence="3">Lipoprotein</fullName>
    </recommendedName>
</protein>
<organism evidence="1 2">
    <name type="scientific">Methanimicrococcus stummii</name>
    <dbReference type="NCBI Taxonomy" id="3028294"/>
    <lineage>
        <taxon>Archaea</taxon>
        <taxon>Methanobacteriati</taxon>
        <taxon>Methanobacteriota</taxon>
        <taxon>Stenosarchaea group</taxon>
        <taxon>Methanomicrobia</taxon>
        <taxon>Methanosarcinales</taxon>
        <taxon>Methanosarcinaceae</taxon>
        <taxon>Methanimicrococcus</taxon>
    </lineage>
</organism>
<dbReference type="RefSeq" id="WP_316560065.1">
    <property type="nucleotide sequence ID" value="NZ_CP131062.1"/>
</dbReference>